<evidence type="ECO:0000256" key="3">
    <source>
        <dbReference type="ARBA" id="ARBA00022729"/>
    </source>
</evidence>
<reference evidence="8 9" key="1">
    <citation type="submission" date="2016-08" db="EMBL/GenBank/DDBJ databases">
        <title>Genome sequencing of Vibrio scophthalmi strain FP3289, an isolated from Paralichthys olivaceus.</title>
        <authorList>
            <person name="Han H.-J."/>
        </authorList>
    </citation>
    <scope>NUCLEOTIDE SEQUENCE [LARGE SCALE GENOMIC DNA]</scope>
    <source>
        <strain evidence="8 9">FP3289</strain>
    </source>
</reference>
<dbReference type="InterPro" id="IPR036316">
    <property type="entry name" value="Pili_assmbl_chap_C_dom_sf"/>
</dbReference>
<dbReference type="Proteomes" id="UP000095131">
    <property type="component" value="Unassembled WGS sequence"/>
</dbReference>
<comment type="similarity">
    <text evidence="2">Belongs to the periplasmic pilus chaperone family.</text>
</comment>
<sequence length="229" mass="25465">MKSKNRIVIALVALLTAHNASAALALDATRYIYEGDAQFISAIANNESEKVYGAQVWVDNIAEKDTRPTFIATPSFFKVDGKGKQVFRVMKVSDHMPNDKESIYWLNLQEIPQKREGNGLSMAIRTQVKLIYRPAAIVDGRAAAEENLTIEHTPGEKWLVNSTPYIFAIGGVTDKSGKEIPLTIEDSDKLSMFMPDDRINVTGYDVKSVIALSDYGSLETYELKKMKGK</sequence>
<name>A0A1E3WIH3_9VIBR</name>
<dbReference type="Pfam" id="PF00345">
    <property type="entry name" value="PapD_N"/>
    <property type="match status" value="1"/>
</dbReference>
<dbReference type="GO" id="GO:0030288">
    <property type="term" value="C:outer membrane-bounded periplasmic space"/>
    <property type="evidence" value="ECO:0007669"/>
    <property type="project" value="InterPro"/>
</dbReference>
<dbReference type="EMBL" id="MDCJ01000007">
    <property type="protein sequence ID" value="ODS05580.1"/>
    <property type="molecule type" value="Genomic_DNA"/>
</dbReference>
<dbReference type="PRINTS" id="PR00969">
    <property type="entry name" value="CHAPERONPILI"/>
</dbReference>
<dbReference type="RefSeq" id="WP_069448359.1">
    <property type="nucleotide sequence ID" value="NZ_MDCJ01000007.1"/>
</dbReference>
<dbReference type="SUPFAM" id="SSF49354">
    <property type="entry name" value="PapD-like"/>
    <property type="match status" value="1"/>
</dbReference>
<keyword evidence="4" id="KW-0574">Periplasm</keyword>
<dbReference type="InterPro" id="IPR050643">
    <property type="entry name" value="Periplasmic_pilus_chap"/>
</dbReference>
<evidence type="ECO:0000313" key="9">
    <source>
        <dbReference type="Proteomes" id="UP000095131"/>
    </source>
</evidence>
<evidence type="ECO:0000256" key="1">
    <source>
        <dbReference type="ARBA" id="ARBA00004418"/>
    </source>
</evidence>
<evidence type="ECO:0000256" key="2">
    <source>
        <dbReference type="ARBA" id="ARBA00007399"/>
    </source>
</evidence>
<proteinExistence type="inferred from homology"/>
<dbReference type="SUPFAM" id="SSF49584">
    <property type="entry name" value="Periplasmic chaperone C-domain"/>
    <property type="match status" value="1"/>
</dbReference>
<comment type="caution">
    <text evidence="8">The sequence shown here is derived from an EMBL/GenBank/DDBJ whole genome shotgun (WGS) entry which is preliminary data.</text>
</comment>
<dbReference type="InterPro" id="IPR016147">
    <property type="entry name" value="Pili_assmbl_chaperone_N"/>
</dbReference>
<keyword evidence="5" id="KW-0143">Chaperone</keyword>
<evidence type="ECO:0000313" key="8">
    <source>
        <dbReference type="EMBL" id="ODS05580.1"/>
    </source>
</evidence>
<dbReference type="PANTHER" id="PTHR30251:SF2">
    <property type="entry name" value="FIMBRIAL CHAPERONE YADV-RELATED"/>
    <property type="match status" value="1"/>
</dbReference>
<keyword evidence="3 6" id="KW-0732">Signal</keyword>
<dbReference type="InterPro" id="IPR008962">
    <property type="entry name" value="PapD-like_sf"/>
</dbReference>
<dbReference type="PANTHER" id="PTHR30251">
    <property type="entry name" value="PILUS ASSEMBLY CHAPERONE"/>
    <property type="match status" value="1"/>
</dbReference>
<evidence type="ECO:0000256" key="5">
    <source>
        <dbReference type="ARBA" id="ARBA00023186"/>
    </source>
</evidence>
<protein>
    <submittedName>
        <fullName evidence="8">Chaperone protein FanE</fullName>
    </submittedName>
</protein>
<evidence type="ECO:0000259" key="7">
    <source>
        <dbReference type="Pfam" id="PF00345"/>
    </source>
</evidence>
<evidence type="ECO:0000256" key="4">
    <source>
        <dbReference type="ARBA" id="ARBA00022764"/>
    </source>
</evidence>
<gene>
    <name evidence="8" type="ORF">VSF3289_04721</name>
</gene>
<evidence type="ECO:0000256" key="6">
    <source>
        <dbReference type="SAM" id="SignalP"/>
    </source>
</evidence>
<dbReference type="InterPro" id="IPR013783">
    <property type="entry name" value="Ig-like_fold"/>
</dbReference>
<dbReference type="GO" id="GO:0071555">
    <property type="term" value="P:cell wall organization"/>
    <property type="evidence" value="ECO:0007669"/>
    <property type="project" value="InterPro"/>
</dbReference>
<feature type="signal peptide" evidence="6">
    <location>
        <begin position="1"/>
        <end position="22"/>
    </location>
</feature>
<accession>A0A1E3WIH3</accession>
<feature type="domain" description="Pili assembly chaperone N-terminal" evidence="7">
    <location>
        <begin position="24"/>
        <end position="137"/>
    </location>
</feature>
<comment type="subcellular location">
    <subcellularLocation>
        <location evidence="1">Periplasm</location>
    </subcellularLocation>
</comment>
<organism evidence="8 9">
    <name type="scientific">Vibrio scophthalmi</name>
    <dbReference type="NCBI Taxonomy" id="45658"/>
    <lineage>
        <taxon>Bacteria</taxon>
        <taxon>Pseudomonadati</taxon>
        <taxon>Pseudomonadota</taxon>
        <taxon>Gammaproteobacteria</taxon>
        <taxon>Vibrionales</taxon>
        <taxon>Vibrionaceae</taxon>
        <taxon>Vibrio</taxon>
    </lineage>
</organism>
<dbReference type="AlphaFoldDB" id="A0A1E3WIH3"/>
<feature type="chain" id="PRO_5009139396" evidence="6">
    <location>
        <begin position="23"/>
        <end position="229"/>
    </location>
</feature>
<dbReference type="Gene3D" id="2.60.40.10">
    <property type="entry name" value="Immunoglobulins"/>
    <property type="match status" value="2"/>
</dbReference>
<dbReference type="InterPro" id="IPR001829">
    <property type="entry name" value="Pili_assmbl_chaperone_bac"/>
</dbReference>